<keyword evidence="2" id="KW-0808">Transferase</keyword>
<name>A0A1Y2K899_9PROT</name>
<dbReference type="AlphaFoldDB" id="A0A1Y2K899"/>
<keyword evidence="2" id="KW-0489">Methyltransferase</keyword>
<dbReference type="SUPFAM" id="SSF53335">
    <property type="entry name" value="S-adenosyl-L-methionine-dependent methyltransferases"/>
    <property type="match status" value="1"/>
</dbReference>
<dbReference type="InterPro" id="IPR029063">
    <property type="entry name" value="SAM-dependent_MTases_sf"/>
</dbReference>
<proteinExistence type="predicted"/>
<feature type="domain" description="Methyltransferase type 11" evidence="1">
    <location>
        <begin position="2"/>
        <end position="35"/>
    </location>
</feature>
<dbReference type="Pfam" id="PF08241">
    <property type="entry name" value="Methyltransf_11"/>
    <property type="match status" value="1"/>
</dbReference>
<comment type="caution">
    <text evidence="2">The sequence shown here is derived from an EMBL/GenBank/DDBJ whole genome shotgun (WGS) entry which is preliminary data.</text>
</comment>
<dbReference type="GO" id="GO:0008757">
    <property type="term" value="F:S-adenosylmethionine-dependent methyltransferase activity"/>
    <property type="evidence" value="ECO:0007669"/>
    <property type="project" value="InterPro"/>
</dbReference>
<dbReference type="EMBL" id="LVJN01000015">
    <property type="protein sequence ID" value="OSM06859.1"/>
    <property type="molecule type" value="Genomic_DNA"/>
</dbReference>
<dbReference type="STRING" id="1434232.MAIT1_00264"/>
<accession>A0A1Y2K899</accession>
<reference evidence="2 3" key="1">
    <citation type="journal article" date="2016" name="BMC Genomics">
        <title>Combined genomic and structural analyses of a cultured magnetotactic bacterium reveals its niche adaptation to a dynamic environment.</title>
        <authorList>
            <person name="Araujo A.C."/>
            <person name="Morillo V."/>
            <person name="Cypriano J."/>
            <person name="Teixeira L.C."/>
            <person name="Leao P."/>
            <person name="Lyra S."/>
            <person name="Almeida L.G."/>
            <person name="Bazylinski D.A."/>
            <person name="Vasconcellos A.T."/>
            <person name="Abreu F."/>
            <person name="Lins U."/>
        </authorList>
    </citation>
    <scope>NUCLEOTIDE SEQUENCE [LARGE SCALE GENOMIC DNA]</scope>
    <source>
        <strain evidence="2 3">IT-1</strain>
    </source>
</reference>
<organism evidence="2 3">
    <name type="scientific">Magnetofaba australis IT-1</name>
    <dbReference type="NCBI Taxonomy" id="1434232"/>
    <lineage>
        <taxon>Bacteria</taxon>
        <taxon>Pseudomonadati</taxon>
        <taxon>Pseudomonadota</taxon>
        <taxon>Magnetococcia</taxon>
        <taxon>Magnetococcales</taxon>
        <taxon>Magnetococcaceae</taxon>
        <taxon>Magnetofaba</taxon>
    </lineage>
</organism>
<gene>
    <name evidence="2" type="ORF">MAIT1_00264</name>
</gene>
<sequence>MFDTVISCRVLQHLHEQERAVGEMARVLKPGGEMALELYNFWNLKTTYKAIRQTPWLRRILNAPFRAVFNSMSPFDDWGLDHDLYNGWFQVKGWMRGFGLAQISGRGAGFGYHKYLFQPFFIDAQWLKRAPGSLKRYYQGCFDFEKRWFHLAWFRWTGEKFVIWGRKQG</sequence>
<dbReference type="InterPro" id="IPR013216">
    <property type="entry name" value="Methyltransf_11"/>
</dbReference>
<dbReference type="GO" id="GO:0032259">
    <property type="term" value="P:methylation"/>
    <property type="evidence" value="ECO:0007669"/>
    <property type="project" value="UniProtKB-KW"/>
</dbReference>
<evidence type="ECO:0000313" key="3">
    <source>
        <dbReference type="Proteomes" id="UP000194003"/>
    </source>
</evidence>
<dbReference type="Gene3D" id="3.40.50.150">
    <property type="entry name" value="Vaccinia Virus protein VP39"/>
    <property type="match status" value="1"/>
</dbReference>
<dbReference type="Proteomes" id="UP000194003">
    <property type="component" value="Unassembled WGS sequence"/>
</dbReference>
<evidence type="ECO:0000259" key="1">
    <source>
        <dbReference type="Pfam" id="PF08241"/>
    </source>
</evidence>
<dbReference type="CDD" id="cd02440">
    <property type="entry name" value="AdoMet_MTases"/>
    <property type="match status" value="1"/>
</dbReference>
<evidence type="ECO:0000313" key="2">
    <source>
        <dbReference type="EMBL" id="OSM06859.1"/>
    </source>
</evidence>
<protein>
    <submittedName>
        <fullName evidence="2">Putative methyltransferase</fullName>
    </submittedName>
</protein>
<keyword evidence="3" id="KW-1185">Reference proteome</keyword>